<keyword evidence="1" id="KW-1133">Transmembrane helix</keyword>
<sequence length="131" mass="15348">MAALDLALFHVPLQRKERTFRSKEELTLDYIDTELRARYRFEREGILFLSDLMRMDPKKVNKIVMVCGILHNICIQLNEPDVAAEELVNEDVETTIMNNKMEEGLGRTLMKLILTVISFTFFIFIHCNPRN</sequence>
<evidence type="ECO:0008006" key="4">
    <source>
        <dbReference type="Google" id="ProtNLM"/>
    </source>
</evidence>
<organism evidence="2 3">
    <name type="scientific">Mytilus galloprovincialis</name>
    <name type="common">Mediterranean mussel</name>
    <dbReference type="NCBI Taxonomy" id="29158"/>
    <lineage>
        <taxon>Eukaryota</taxon>
        <taxon>Metazoa</taxon>
        <taxon>Spiralia</taxon>
        <taxon>Lophotrochozoa</taxon>
        <taxon>Mollusca</taxon>
        <taxon>Bivalvia</taxon>
        <taxon>Autobranchia</taxon>
        <taxon>Pteriomorphia</taxon>
        <taxon>Mytilida</taxon>
        <taxon>Mytiloidea</taxon>
        <taxon>Mytilidae</taxon>
        <taxon>Mytilinae</taxon>
        <taxon>Mytilus</taxon>
    </lineage>
</organism>
<proteinExistence type="predicted"/>
<keyword evidence="1" id="KW-0472">Membrane</keyword>
<name>A0A8B6D7D6_MYTGA</name>
<reference evidence="2" key="1">
    <citation type="submission" date="2018-11" db="EMBL/GenBank/DDBJ databases">
        <authorList>
            <person name="Alioto T."/>
            <person name="Alioto T."/>
        </authorList>
    </citation>
    <scope>NUCLEOTIDE SEQUENCE</scope>
</reference>
<protein>
    <recommendedName>
        <fullName evidence="4">DDE Tnp4 domain-containing protein</fullName>
    </recommendedName>
</protein>
<feature type="transmembrane region" description="Helical" evidence="1">
    <location>
        <begin position="109"/>
        <end position="126"/>
    </location>
</feature>
<dbReference type="AlphaFoldDB" id="A0A8B6D7D6"/>
<evidence type="ECO:0000313" key="2">
    <source>
        <dbReference type="EMBL" id="VDI15032.1"/>
    </source>
</evidence>
<comment type="caution">
    <text evidence="2">The sequence shown here is derived from an EMBL/GenBank/DDBJ whole genome shotgun (WGS) entry which is preliminary data.</text>
</comment>
<dbReference type="EMBL" id="UYJE01002933">
    <property type="protein sequence ID" value="VDI15032.1"/>
    <property type="molecule type" value="Genomic_DNA"/>
</dbReference>
<evidence type="ECO:0000256" key="1">
    <source>
        <dbReference type="SAM" id="Phobius"/>
    </source>
</evidence>
<keyword evidence="3" id="KW-1185">Reference proteome</keyword>
<dbReference type="Proteomes" id="UP000596742">
    <property type="component" value="Unassembled WGS sequence"/>
</dbReference>
<accession>A0A8B6D7D6</accession>
<keyword evidence="1" id="KW-0812">Transmembrane</keyword>
<evidence type="ECO:0000313" key="3">
    <source>
        <dbReference type="Proteomes" id="UP000596742"/>
    </source>
</evidence>
<gene>
    <name evidence="2" type="ORF">MGAL_10B081581</name>
</gene>